<evidence type="ECO:0000256" key="2">
    <source>
        <dbReference type="ARBA" id="ARBA00006575"/>
    </source>
</evidence>
<evidence type="ECO:0000259" key="7">
    <source>
        <dbReference type="Pfam" id="PF01661"/>
    </source>
</evidence>
<gene>
    <name evidence="8" type="primary">POA1</name>
    <name evidence="8" type="ORF">HRR80_003377</name>
</gene>
<dbReference type="PANTHER" id="PTHR12521:SF0">
    <property type="entry name" value="ADP-RIBOSE GLYCOHYDROLASE OARD1"/>
    <property type="match status" value="1"/>
</dbReference>
<organism evidence="8 9">
    <name type="scientific">Exophiala dermatitidis</name>
    <name type="common">Black yeast-like fungus</name>
    <name type="synonym">Wangiella dermatitidis</name>
    <dbReference type="NCBI Taxonomy" id="5970"/>
    <lineage>
        <taxon>Eukaryota</taxon>
        <taxon>Fungi</taxon>
        <taxon>Dikarya</taxon>
        <taxon>Ascomycota</taxon>
        <taxon>Pezizomycotina</taxon>
        <taxon>Eurotiomycetes</taxon>
        <taxon>Chaetothyriomycetidae</taxon>
        <taxon>Chaetothyriales</taxon>
        <taxon>Herpotrichiellaceae</taxon>
        <taxon>Exophiala</taxon>
    </lineage>
</organism>
<evidence type="ECO:0000256" key="5">
    <source>
        <dbReference type="ARBA" id="ARBA00022912"/>
    </source>
</evidence>
<dbReference type="GO" id="GO:0140291">
    <property type="term" value="P:peptidyl-glutamate ADP-deribosylation"/>
    <property type="evidence" value="ECO:0007669"/>
    <property type="project" value="TreeGrafter"/>
</dbReference>
<comment type="catalytic activity">
    <reaction evidence="6">
        <text>ADP-alpha-D-ribose 1''-phosphate + H2O = ADP-D-ribose + phosphate</text>
        <dbReference type="Rhea" id="RHEA:25029"/>
        <dbReference type="ChEBI" id="CHEBI:15377"/>
        <dbReference type="ChEBI" id="CHEBI:43474"/>
        <dbReference type="ChEBI" id="CHEBI:57967"/>
        <dbReference type="ChEBI" id="CHEBI:58753"/>
        <dbReference type="EC" id="3.1.3.84"/>
    </reaction>
</comment>
<dbReference type="AlphaFoldDB" id="A0AAN6EZ33"/>
<dbReference type="SUPFAM" id="SSF52949">
    <property type="entry name" value="Macro domain-like"/>
    <property type="match status" value="1"/>
</dbReference>
<protein>
    <recommendedName>
        <fullName evidence="4">ADP-ribose 1''-phosphate phosphatase</fullName>
        <ecNumber evidence="3">3.1.3.84</ecNumber>
    </recommendedName>
</protein>
<dbReference type="Pfam" id="PF01661">
    <property type="entry name" value="Macro"/>
    <property type="match status" value="1"/>
</dbReference>
<proteinExistence type="inferred from homology"/>
<dbReference type="EC" id="3.1.3.84" evidence="3"/>
<dbReference type="PANTHER" id="PTHR12521">
    <property type="entry name" value="PROTEIN C6ORF130"/>
    <property type="match status" value="1"/>
</dbReference>
<accession>A0AAN6EZ33</accession>
<keyword evidence="5" id="KW-0904">Protein phosphatase</keyword>
<evidence type="ECO:0000256" key="3">
    <source>
        <dbReference type="ARBA" id="ARBA00012983"/>
    </source>
</evidence>
<evidence type="ECO:0000313" key="8">
    <source>
        <dbReference type="EMBL" id="KAJ8993354.1"/>
    </source>
</evidence>
<feature type="domain" description="Macro" evidence="7">
    <location>
        <begin position="162"/>
        <end position="210"/>
    </location>
</feature>
<keyword evidence="8" id="KW-0378">Hydrolase</keyword>
<evidence type="ECO:0000256" key="1">
    <source>
        <dbReference type="ARBA" id="ARBA00002432"/>
    </source>
</evidence>
<comment type="caution">
    <text evidence="8">The sequence shown here is derived from an EMBL/GenBank/DDBJ whole genome shotgun (WGS) entry which is preliminary data.</text>
</comment>
<dbReference type="GO" id="GO:0004721">
    <property type="term" value="F:phosphoprotein phosphatase activity"/>
    <property type="evidence" value="ECO:0007669"/>
    <property type="project" value="UniProtKB-KW"/>
</dbReference>
<dbReference type="EMBL" id="JAJGCB010000004">
    <property type="protein sequence ID" value="KAJ8993354.1"/>
    <property type="molecule type" value="Genomic_DNA"/>
</dbReference>
<comment type="function">
    <text evidence="1">Highly specific phosphatase involved in the metabolism of ADP-ribose 1''-phosphate (Appr1p) which is produced as a consequence of tRNA splicing.</text>
</comment>
<evidence type="ECO:0000256" key="6">
    <source>
        <dbReference type="ARBA" id="ARBA00034427"/>
    </source>
</evidence>
<evidence type="ECO:0000313" key="9">
    <source>
        <dbReference type="Proteomes" id="UP001161757"/>
    </source>
</evidence>
<dbReference type="InterPro" id="IPR050892">
    <property type="entry name" value="ADP-ribose_metab_enzymes"/>
</dbReference>
<dbReference type="InterPro" id="IPR043472">
    <property type="entry name" value="Macro_dom-like"/>
</dbReference>
<dbReference type="Proteomes" id="UP001161757">
    <property type="component" value="Unassembled WGS sequence"/>
</dbReference>
<reference evidence="8" key="1">
    <citation type="submission" date="2023-01" db="EMBL/GenBank/DDBJ databases">
        <title>Exophiala dermititidis isolated from Cystic Fibrosis Patient.</title>
        <authorList>
            <person name="Kurbessoian T."/>
            <person name="Crocker A."/>
            <person name="Murante D."/>
            <person name="Hogan D.A."/>
            <person name="Stajich J.E."/>
        </authorList>
    </citation>
    <scope>NUCLEOTIDE SEQUENCE</scope>
    <source>
        <strain evidence="8">Ex8</strain>
    </source>
</reference>
<dbReference type="Gene3D" id="3.40.220.10">
    <property type="entry name" value="Leucine Aminopeptidase, subunit E, domain 1"/>
    <property type="match status" value="1"/>
</dbReference>
<evidence type="ECO:0000256" key="4">
    <source>
        <dbReference type="ARBA" id="ARBA00019744"/>
    </source>
</evidence>
<name>A0AAN6EZ33_EXODE</name>
<sequence>MPLLDLCRNCASNRGTKDIDISRSYEVLGLPHDTTVDELDETYLQLTLRLSGASGSRNKEESKEQQELLDMAYHNVLARLLKEFREPFKADYSMQQVVNGEDRIQPLSQHDTYMWIPPEAPPSPINPSGSESSLEDLGEAPGFSMNEIEGDIFDAPDRAVLIHAVNCLGVWGNGIAAQFKKAFPAAYAVYRSHCQQANKPYDLIGTCLLIPPQPKDYVQEMTSKRKKNLCGRNGHSSTVVYKKRHWIACLFTSIGFGEPSISGLNPGKDSRTRILIRTQQALEQLRILLEEFQPSNFNPETSWRTDDDKPGEIWCCKFNSGAFEVGWEDTCARVEEEFVGFERPWTVVERVAKDKHGGQV</sequence>
<comment type="similarity">
    <text evidence="2">Belongs to the POA1 family.</text>
</comment>
<dbReference type="InterPro" id="IPR002589">
    <property type="entry name" value="Macro_dom"/>
</dbReference>